<evidence type="ECO:0000256" key="1">
    <source>
        <dbReference type="SAM" id="Phobius"/>
    </source>
</evidence>
<dbReference type="EMBL" id="RCDD01000001">
    <property type="protein sequence ID" value="RLK61040.1"/>
    <property type="molecule type" value="Genomic_DNA"/>
</dbReference>
<dbReference type="AlphaFoldDB" id="A0A421BA12"/>
<name>A0A421BA12_9PSEU</name>
<feature type="transmembrane region" description="Helical" evidence="1">
    <location>
        <begin position="48"/>
        <end position="69"/>
    </location>
</feature>
<keyword evidence="1" id="KW-0812">Transmembrane</keyword>
<protein>
    <submittedName>
        <fullName evidence="2">Uncharacterized protein</fullName>
    </submittedName>
</protein>
<organism evidence="2 3">
    <name type="scientific">Actinokineospora cianjurensis</name>
    <dbReference type="NCBI Taxonomy" id="585224"/>
    <lineage>
        <taxon>Bacteria</taxon>
        <taxon>Bacillati</taxon>
        <taxon>Actinomycetota</taxon>
        <taxon>Actinomycetes</taxon>
        <taxon>Pseudonocardiales</taxon>
        <taxon>Pseudonocardiaceae</taxon>
        <taxon>Actinokineospora</taxon>
    </lineage>
</organism>
<evidence type="ECO:0000313" key="3">
    <source>
        <dbReference type="Proteomes" id="UP000282454"/>
    </source>
</evidence>
<feature type="transmembrane region" description="Helical" evidence="1">
    <location>
        <begin position="26"/>
        <end position="42"/>
    </location>
</feature>
<comment type="caution">
    <text evidence="2">The sequence shown here is derived from an EMBL/GenBank/DDBJ whole genome shotgun (WGS) entry which is preliminary data.</text>
</comment>
<sequence>MEFGEQEKVPSFPKWLVGTRHGRRDVCAAAGFAAVLVGLSVVSRGFDVVVVVGGVVMVVLSPLMTYLWWRRDLVKERAAESDGVGGEK</sequence>
<keyword evidence="1" id="KW-0472">Membrane</keyword>
<gene>
    <name evidence="2" type="ORF">CLV68_1555</name>
</gene>
<keyword evidence="3" id="KW-1185">Reference proteome</keyword>
<proteinExistence type="predicted"/>
<accession>A0A421BA12</accession>
<evidence type="ECO:0000313" key="2">
    <source>
        <dbReference type="EMBL" id="RLK61040.1"/>
    </source>
</evidence>
<keyword evidence="1" id="KW-1133">Transmembrane helix</keyword>
<dbReference type="Proteomes" id="UP000282454">
    <property type="component" value="Unassembled WGS sequence"/>
</dbReference>
<reference evidence="2 3" key="1">
    <citation type="submission" date="2018-10" db="EMBL/GenBank/DDBJ databases">
        <title>Genomic Encyclopedia of Archaeal and Bacterial Type Strains, Phase II (KMG-II): from individual species to whole genera.</title>
        <authorList>
            <person name="Goeker M."/>
        </authorList>
    </citation>
    <scope>NUCLEOTIDE SEQUENCE [LARGE SCALE GENOMIC DNA]</scope>
    <source>
        <strain evidence="2 3">DSM 45657</strain>
    </source>
</reference>